<keyword evidence="3" id="KW-1185">Reference proteome</keyword>
<evidence type="ECO:0000313" key="3">
    <source>
        <dbReference type="Proteomes" id="UP001202180"/>
    </source>
</evidence>
<feature type="compositionally biased region" description="Polar residues" evidence="1">
    <location>
        <begin position="146"/>
        <end position="157"/>
    </location>
</feature>
<comment type="caution">
    <text evidence="2">The sequence shown here is derived from an EMBL/GenBank/DDBJ whole genome shotgun (WGS) entry which is preliminary data.</text>
</comment>
<feature type="region of interest" description="Disordered" evidence="1">
    <location>
        <begin position="112"/>
        <end position="202"/>
    </location>
</feature>
<feature type="compositionally biased region" description="Low complexity" evidence="1">
    <location>
        <begin position="129"/>
        <end position="144"/>
    </location>
</feature>
<name>A0ABT0HKP5_9BACT</name>
<dbReference type="RefSeq" id="WP_248477326.1">
    <property type="nucleotide sequence ID" value="NZ_JALPRF010000002.1"/>
</dbReference>
<feature type="compositionally biased region" description="Polar residues" evidence="1">
    <location>
        <begin position="112"/>
        <end position="128"/>
    </location>
</feature>
<protein>
    <submittedName>
        <fullName evidence="2">Uncharacterized protein</fullName>
    </submittedName>
</protein>
<evidence type="ECO:0000313" key="2">
    <source>
        <dbReference type="EMBL" id="MCK8492731.1"/>
    </source>
</evidence>
<sequence length="202" mass="20706">MAINQHASNLVDVTVNAFNGDVTSISPFDGISLIDTWITTLRNGGESDTISVANGLSELKAELQSGNPNGWHIRGIMENLVSQVRQRADSADTDVKTKLDALVEVLDGFSQQLGGSSKPANTGGQAPMTSTVGGESTNSGTGTSAMDDTTGSDARSTGGTGDDYSQGSGTRSSGVSSGPMPDHTPRDESETSTGTSGGRSQY</sequence>
<gene>
    <name evidence="2" type="ORF">M0L20_12760</name>
</gene>
<dbReference type="EMBL" id="JALPRF010000002">
    <property type="protein sequence ID" value="MCK8492731.1"/>
    <property type="molecule type" value="Genomic_DNA"/>
</dbReference>
<reference evidence="2 3" key="1">
    <citation type="submission" date="2022-04" db="EMBL/GenBank/DDBJ databases">
        <title>Spirosoma sp. strain RP8 genome sequencing and assembly.</title>
        <authorList>
            <person name="Jung Y."/>
        </authorList>
    </citation>
    <scope>NUCLEOTIDE SEQUENCE [LARGE SCALE GENOMIC DNA]</scope>
    <source>
        <strain evidence="2 3">RP8</strain>
    </source>
</reference>
<organism evidence="2 3">
    <name type="scientific">Spirosoma liriopis</name>
    <dbReference type="NCBI Taxonomy" id="2937440"/>
    <lineage>
        <taxon>Bacteria</taxon>
        <taxon>Pseudomonadati</taxon>
        <taxon>Bacteroidota</taxon>
        <taxon>Cytophagia</taxon>
        <taxon>Cytophagales</taxon>
        <taxon>Cytophagaceae</taxon>
        <taxon>Spirosoma</taxon>
    </lineage>
</organism>
<accession>A0ABT0HKP5</accession>
<evidence type="ECO:0000256" key="1">
    <source>
        <dbReference type="SAM" id="MobiDB-lite"/>
    </source>
</evidence>
<dbReference type="Proteomes" id="UP001202180">
    <property type="component" value="Unassembled WGS sequence"/>
</dbReference>
<proteinExistence type="predicted"/>
<feature type="compositionally biased region" description="Low complexity" evidence="1">
    <location>
        <begin position="165"/>
        <end position="178"/>
    </location>
</feature>